<feature type="transmembrane region" description="Helical" evidence="6">
    <location>
        <begin position="238"/>
        <end position="255"/>
    </location>
</feature>
<gene>
    <name evidence="7" type="ORF">FVF75_09045</name>
</gene>
<evidence type="ECO:0000313" key="8">
    <source>
        <dbReference type="Proteomes" id="UP000322080"/>
    </source>
</evidence>
<feature type="transmembrane region" description="Helical" evidence="6">
    <location>
        <begin position="36"/>
        <end position="54"/>
    </location>
</feature>
<dbReference type="RefSeq" id="WP_148377658.1">
    <property type="nucleotide sequence ID" value="NZ_VSIY01000006.1"/>
</dbReference>
<dbReference type="EMBL" id="VSIY01000006">
    <property type="protein sequence ID" value="TYB81264.1"/>
    <property type="molecule type" value="Genomic_DNA"/>
</dbReference>
<dbReference type="InterPro" id="IPR002549">
    <property type="entry name" value="AI-2E-like"/>
</dbReference>
<dbReference type="GO" id="GO:0016020">
    <property type="term" value="C:membrane"/>
    <property type="evidence" value="ECO:0007669"/>
    <property type="project" value="UniProtKB-SubCell"/>
</dbReference>
<feature type="transmembrane region" description="Helical" evidence="6">
    <location>
        <begin position="211"/>
        <end position="232"/>
    </location>
</feature>
<dbReference type="AlphaFoldDB" id="A0A5D0RL59"/>
<evidence type="ECO:0000256" key="5">
    <source>
        <dbReference type="ARBA" id="ARBA00023136"/>
    </source>
</evidence>
<sequence>MTAPAARPPADPVLRLSAAVLATLAVLVALKLAGNIVAPLATALVGGVMLGPLVDRLERLSVPPTLAATLVMVAGALFLASLAFLVEPYFWQLIDQIPRIKWELLKLLREYRDLIQSFGNVNDEVARALGDVSPQREDASAEIPTLMDALFLAPAILAQIAIFLGGLFFFLLTRRSIYRWLAARIGAARGGGDAVATARRVSETEALISRYFLTITIINTGLGLAVAGALTLIGLPGAVAWGAAAMMLNFVLYLGPATMAGALLLAGLMAFDGALSLAPPAAYLALNLIEAQFTTPALVGRRIAINPLMIFVALVFWLWLWGPIGGVIAIPILVIVMKTFEIFTDRPAGEDAET</sequence>
<keyword evidence="4 6" id="KW-1133">Transmembrane helix</keyword>
<feature type="transmembrane region" description="Helical" evidence="6">
    <location>
        <begin position="149"/>
        <end position="172"/>
    </location>
</feature>
<evidence type="ECO:0000256" key="4">
    <source>
        <dbReference type="ARBA" id="ARBA00022989"/>
    </source>
</evidence>
<evidence type="ECO:0000256" key="2">
    <source>
        <dbReference type="ARBA" id="ARBA00009773"/>
    </source>
</evidence>
<evidence type="ECO:0000256" key="3">
    <source>
        <dbReference type="ARBA" id="ARBA00022692"/>
    </source>
</evidence>
<comment type="subcellular location">
    <subcellularLocation>
        <location evidence="1">Membrane</location>
        <topology evidence="1">Multi-pass membrane protein</topology>
    </subcellularLocation>
</comment>
<feature type="transmembrane region" description="Helical" evidence="6">
    <location>
        <begin position="12"/>
        <end position="30"/>
    </location>
</feature>
<evidence type="ECO:0000256" key="1">
    <source>
        <dbReference type="ARBA" id="ARBA00004141"/>
    </source>
</evidence>
<dbReference type="Pfam" id="PF01594">
    <property type="entry name" value="AI-2E_transport"/>
    <property type="match status" value="1"/>
</dbReference>
<name>A0A5D0RL59_9RHOB</name>
<comment type="similarity">
    <text evidence="2">Belongs to the autoinducer-2 exporter (AI-2E) (TC 2.A.86) family.</text>
</comment>
<keyword evidence="3 6" id="KW-0812">Transmembrane</keyword>
<organism evidence="7 8">
    <name type="scientific">Maritimibacter fusiformis</name>
    <dbReference type="NCBI Taxonomy" id="2603819"/>
    <lineage>
        <taxon>Bacteria</taxon>
        <taxon>Pseudomonadati</taxon>
        <taxon>Pseudomonadota</taxon>
        <taxon>Alphaproteobacteria</taxon>
        <taxon>Rhodobacterales</taxon>
        <taxon>Roseobacteraceae</taxon>
        <taxon>Maritimibacter</taxon>
    </lineage>
</organism>
<evidence type="ECO:0000256" key="6">
    <source>
        <dbReference type="SAM" id="Phobius"/>
    </source>
</evidence>
<proteinExistence type="inferred from homology"/>
<protein>
    <submittedName>
        <fullName evidence="7">AI-2E family transporter</fullName>
    </submittedName>
</protein>
<evidence type="ECO:0000313" key="7">
    <source>
        <dbReference type="EMBL" id="TYB81264.1"/>
    </source>
</evidence>
<comment type="caution">
    <text evidence="7">The sequence shown here is derived from an EMBL/GenBank/DDBJ whole genome shotgun (WGS) entry which is preliminary data.</text>
</comment>
<keyword evidence="5 6" id="KW-0472">Membrane</keyword>
<keyword evidence="8" id="KW-1185">Reference proteome</keyword>
<feature type="transmembrane region" description="Helical" evidence="6">
    <location>
        <begin position="66"/>
        <end position="86"/>
    </location>
</feature>
<accession>A0A5D0RL59</accession>
<feature type="transmembrane region" description="Helical" evidence="6">
    <location>
        <begin position="309"/>
        <end position="336"/>
    </location>
</feature>
<feature type="transmembrane region" description="Helical" evidence="6">
    <location>
        <begin position="262"/>
        <end position="289"/>
    </location>
</feature>
<dbReference type="Proteomes" id="UP000322080">
    <property type="component" value="Unassembled WGS sequence"/>
</dbReference>
<reference evidence="7 8" key="1">
    <citation type="submission" date="2019-08" db="EMBL/GenBank/DDBJ databases">
        <title>Identification of a novel species of the genus Boseongicola.</title>
        <authorList>
            <person name="Zhang X.-Q."/>
        </authorList>
    </citation>
    <scope>NUCLEOTIDE SEQUENCE [LARGE SCALE GENOMIC DNA]</scope>
    <source>
        <strain evidence="7 8">HY14</strain>
    </source>
</reference>